<evidence type="ECO:0000256" key="4">
    <source>
        <dbReference type="SAM" id="MobiDB-lite"/>
    </source>
</evidence>
<organism evidence="6 7">
    <name type="scientific">Symbiodinium natans</name>
    <dbReference type="NCBI Taxonomy" id="878477"/>
    <lineage>
        <taxon>Eukaryota</taxon>
        <taxon>Sar</taxon>
        <taxon>Alveolata</taxon>
        <taxon>Dinophyceae</taxon>
        <taxon>Suessiales</taxon>
        <taxon>Symbiodiniaceae</taxon>
        <taxon>Symbiodinium</taxon>
    </lineage>
</organism>
<dbReference type="Gene3D" id="3.40.50.720">
    <property type="entry name" value="NAD(P)-binding Rossmann-like Domain"/>
    <property type="match status" value="1"/>
</dbReference>
<keyword evidence="3" id="KW-0378">Hydrolase</keyword>
<feature type="domain" description="PPPDE" evidence="5">
    <location>
        <begin position="454"/>
        <end position="579"/>
    </location>
</feature>
<dbReference type="Proteomes" id="UP000604046">
    <property type="component" value="Unassembled WGS sequence"/>
</dbReference>
<feature type="region of interest" description="Disordered" evidence="4">
    <location>
        <begin position="98"/>
        <end position="135"/>
    </location>
</feature>
<reference evidence="6" key="1">
    <citation type="submission" date="2021-02" db="EMBL/GenBank/DDBJ databases">
        <authorList>
            <person name="Dougan E. K."/>
            <person name="Rhodes N."/>
            <person name="Thang M."/>
            <person name="Chan C."/>
        </authorList>
    </citation>
    <scope>NUCLEOTIDE SEQUENCE</scope>
</reference>
<evidence type="ECO:0000256" key="2">
    <source>
        <dbReference type="ARBA" id="ARBA00022670"/>
    </source>
</evidence>
<protein>
    <submittedName>
        <fullName evidence="6">DESI1 protein</fullName>
    </submittedName>
</protein>
<proteinExistence type="inferred from homology"/>
<dbReference type="GO" id="GO:0006508">
    <property type="term" value="P:proteolysis"/>
    <property type="evidence" value="ECO:0007669"/>
    <property type="project" value="UniProtKB-KW"/>
</dbReference>
<dbReference type="InterPro" id="IPR008580">
    <property type="entry name" value="PPPDE_dom"/>
</dbReference>
<dbReference type="Pfam" id="PF13460">
    <property type="entry name" value="NAD_binding_10"/>
    <property type="match status" value="1"/>
</dbReference>
<dbReference type="InterPro" id="IPR036291">
    <property type="entry name" value="NAD(P)-bd_dom_sf"/>
</dbReference>
<evidence type="ECO:0000256" key="1">
    <source>
        <dbReference type="ARBA" id="ARBA00008140"/>
    </source>
</evidence>
<evidence type="ECO:0000256" key="3">
    <source>
        <dbReference type="ARBA" id="ARBA00022801"/>
    </source>
</evidence>
<gene>
    <name evidence="6" type="primary">DESI1</name>
    <name evidence="6" type="ORF">SNAT2548_LOCUS993</name>
</gene>
<dbReference type="EMBL" id="CAJNDS010000050">
    <property type="protein sequence ID" value="CAE6935058.1"/>
    <property type="molecule type" value="Genomic_DNA"/>
</dbReference>
<dbReference type="InterPro" id="IPR042266">
    <property type="entry name" value="PPPDE_sf"/>
</dbReference>
<dbReference type="GO" id="GO:0008233">
    <property type="term" value="F:peptidase activity"/>
    <property type="evidence" value="ECO:0007669"/>
    <property type="project" value="UniProtKB-KW"/>
</dbReference>
<dbReference type="SUPFAM" id="SSF51735">
    <property type="entry name" value="NAD(P)-binding Rossmann-fold domains"/>
    <property type="match status" value="1"/>
</dbReference>
<accession>A0A812GZW1</accession>
<dbReference type="AlphaFoldDB" id="A0A812GZW1"/>
<dbReference type="PROSITE" id="PS51858">
    <property type="entry name" value="PPPDE"/>
    <property type="match status" value="1"/>
</dbReference>
<keyword evidence="2" id="KW-0645">Protease</keyword>
<evidence type="ECO:0000313" key="6">
    <source>
        <dbReference type="EMBL" id="CAE6935058.1"/>
    </source>
</evidence>
<comment type="similarity">
    <text evidence="1">Belongs to the DeSI family.</text>
</comment>
<dbReference type="PANTHER" id="PTHR15020">
    <property type="entry name" value="FLAVIN REDUCTASE-RELATED"/>
    <property type="match status" value="1"/>
</dbReference>
<sequence>MPAPPIIQEEDEEEVTIVDREADGWHWADSDAEVPDEELPTPPRIPQRLRLSMLLLGDDGNHLEEISNQRPASPRLEEVADLLWDLEVADEDLDLDCMPQTSLPPVPSAKRHLDSNVGLRPRAEDPPQPTVGRAQKPYRSFESPRMIVDKVVTLVDKISHRMSDMDGTILPTPRSPPVLGRLSRAIEAGTKFKDVTIPALRFVQEANARLFAAPWRREEVQPGSKAAAAERWQTDEVPCIYSFLRKQFADVNLHNRRFVTETDLISFARNRARHMGHVPADLEDLLRESARRCFHQAAVRKEGIRSEDWVHFGLLSVSSPAAPTQLLNRRLRRELAVNPQFLREAVEAFERADTRGTGSLHVTDIEVPLEAWKLFFVQGAEVPSSVFRPGTSELILDDCLAACPGPSCGELLCKTHRHTPSLQKELGYYDFLAYCPDLWAAMPNGYRQGFFLDRTSKAHVTSAGRTQRGVFLRFAEGELMSGIWHTGVLAFGREYWFGGKVLASEPGKAPFPPGPIRCSDLGTTLHTREELEDWLRFEVVPRYTRDNYDILSHNCNHFSDEVVGFLIQGMAAASRPVLVLGSTGGIGLHLVKQLLATGAPVRAVLRSPNKVPDEVRQDTNFSMVQVPSVTEVSDEELDSHVRGCSAVVSCLGHTDVFGEPKDLVLQTTRRVCEALGRIQEPKSKFVLLNTVLVTNPNDPSDQARHGWASRMLVSALHWALPPMVDNTKTAHYLIEDIGQSHAHVEYCIVRPDSLSDTKPVSDYDVHETLQNGVFSPIGTSKANVAHFMMRLVLEQSVWETWRGGQHAGSAIRFWGNQPRCDLCLYAPPDGQKVKLAQVSSVDAFSAVCDVCYFDSASCGLGSERRQAWASILLLCYYKSSFPI</sequence>
<dbReference type="InterPro" id="IPR016040">
    <property type="entry name" value="NAD(P)-bd_dom"/>
</dbReference>
<dbReference type="Pfam" id="PF05903">
    <property type="entry name" value="Peptidase_C97"/>
    <property type="match status" value="1"/>
</dbReference>
<dbReference type="Gene3D" id="3.90.1720.30">
    <property type="entry name" value="PPPDE domains"/>
    <property type="match status" value="1"/>
</dbReference>
<dbReference type="OrthoDB" id="21221at2759"/>
<name>A0A812GZW1_9DINO</name>
<evidence type="ECO:0000313" key="7">
    <source>
        <dbReference type="Proteomes" id="UP000604046"/>
    </source>
</evidence>
<dbReference type="PANTHER" id="PTHR15020:SF11">
    <property type="entry name" value="OS06G0360300 PROTEIN"/>
    <property type="match status" value="1"/>
</dbReference>
<comment type="caution">
    <text evidence="6">The sequence shown here is derived from an EMBL/GenBank/DDBJ whole genome shotgun (WGS) entry which is preliminary data.</text>
</comment>
<keyword evidence="7" id="KW-1185">Reference proteome</keyword>
<dbReference type="SMART" id="SM01179">
    <property type="entry name" value="DUF862"/>
    <property type="match status" value="1"/>
</dbReference>
<evidence type="ECO:0000259" key="5">
    <source>
        <dbReference type="PROSITE" id="PS51858"/>
    </source>
</evidence>